<keyword evidence="1" id="KW-0378">Hydrolase</keyword>
<dbReference type="InterPro" id="IPR052550">
    <property type="entry name" value="Pyrimidine_5'-ntase_YjjG"/>
</dbReference>
<dbReference type="SFLD" id="SFLDG01129">
    <property type="entry name" value="C1.5:_HAD__Beta-PGM__Phosphata"/>
    <property type="match status" value="1"/>
</dbReference>
<dbReference type="Proteomes" id="UP000774130">
    <property type="component" value="Unassembled WGS sequence"/>
</dbReference>
<dbReference type="GO" id="GO:0016787">
    <property type="term" value="F:hydrolase activity"/>
    <property type="evidence" value="ECO:0007669"/>
    <property type="project" value="UniProtKB-KW"/>
</dbReference>
<reference evidence="1 2" key="1">
    <citation type="submission" date="2021-06" db="EMBL/GenBank/DDBJ databases">
        <title>Enterococcus alishanensis sp. nov., a novel lactic acid bacterium isolated from fresh coffee beans.</title>
        <authorList>
            <person name="Chen Y.-S."/>
        </authorList>
    </citation>
    <scope>NUCLEOTIDE SEQUENCE [LARGE SCALE GENOMIC DNA]</scope>
    <source>
        <strain evidence="1 2">ALS3</strain>
    </source>
</reference>
<keyword evidence="2" id="KW-1185">Reference proteome</keyword>
<dbReference type="RefSeq" id="WP_218327274.1">
    <property type="nucleotide sequence ID" value="NZ_JAHUZB010000007.1"/>
</dbReference>
<dbReference type="InterPro" id="IPR041492">
    <property type="entry name" value="HAD_2"/>
</dbReference>
<gene>
    <name evidence="1" type="ORF">KUA55_15375</name>
</gene>
<dbReference type="PANTHER" id="PTHR47478:SF1">
    <property type="entry name" value="PYRIMIDINE 5'-NUCLEOTIDASE YJJG"/>
    <property type="match status" value="1"/>
</dbReference>
<dbReference type="EMBL" id="JAHUZB010000007">
    <property type="protein sequence ID" value="MBV7392062.1"/>
    <property type="molecule type" value="Genomic_DNA"/>
</dbReference>
<evidence type="ECO:0000313" key="1">
    <source>
        <dbReference type="EMBL" id="MBV7392062.1"/>
    </source>
</evidence>
<sequence>MVKKVFFFDLDDTLLDNFAAFCQTLKQYFPEREQNPDEIKRLYVTFRLKSETIYEESLSNEPKKVTSEFDRWKLVFNYFQQHFTQADLAVCDQQYHIFQKEQSLLPEYQRLFEKLQTNGVMVGVFTNGFATAQTNKIKQLNLTQHIPADQLFVSDLFGDAKPNVSCFEKLKEVLPTEVEEFFYVGDSYKNDVVPAYHAGWQPVWLNRFNERKVDYHTYQANDFDQLKHLIEELI</sequence>
<comment type="caution">
    <text evidence="1">The sequence shown here is derived from an EMBL/GenBank/DDBJ whole genome shotgun (WGS) entry which is preliminary data.</text>
</comment>
<dbReference type="InterPro" id="IPR006439">
    <property type="entry name" value="HAD-SF_hydro_IA"/>
</dbReference>
<organism evidence="1 2">
    <name type="scientific">Enterococcus alishanensis</name>
    <dbReference type="NCBI Taxonomy" id="1303817"/>
    <lineage>
        <taxon>Bacteria</taxon>
        <taxon>Bacillati</taxon>
        <taxon>Bacillota</taxon>
        <taxon>Bacilli</taxon>
        <taxon>Lactobacillales</taxon>
        <taxon>Enterococcaceae</taxon>
        <taxon>Enterococcus</taxon>
    </lineage>
</organism>
<name>A0ABS6TGU6_9ENTE</name>
<evidence type="ECO:0000313" key="2">
    <source>
        <dbReference type="Proteomes" id="UP000774130"/>
    </source>
</evidence>
<dbReference type="Pfam" id="PF13419">
    <property type="entry name" value="HAD_2"/>
    <property type="match status" value="1"/>
</dbReference>
<proteinExistence type="predicted"/>
<dbReference type="PANTHER" id="PTHR47478">
    <property type="match status" value="1"/>
</dbReference>
<protein>
    <submittedName>
        <fullName evidence="1">HAD family hydrolase</fullName>
    </submittedName>
</protein>
<dbReference type="SFLD" id="SFLDS00003">
    <property type="entry name" value="Haloacid_Dehalogenase"/>
    <property type="match status" value="1"/>
</dbReference>
<accession>A0ABS6TGU6</accession>
<dbReference type="NCBIfam" id="TIGR01549">
    <property type="entry name" value="HAD-SF-IA-v1"/>
    <property type="match status" value="1"/>
</dbReference>